<gene>
    <name evidence="16" type="ORF">SVA_3521</name>
</gene>
<dbReference type="PRINTS" id="PR01032">
    <property type="entry name" value="PHAGEIV"/>
</dbReference>
<dbReference type="InterPro" id="IPR049371">
    <property type="entry name" value="GspD-like_N0"/>
</dbReference>
<evidence type="ECO:0000256" key="2">
    <source>
        <dbReference type="ARBA" id="ARBA00006980"/>
    </source>
</evidence>
<keyword evidence="6 12" id="KW-0732">Signal</keyword>
<evidence type="ECO:0000259" key="14">
    <source>
        <dbReference type="Pfam" id="PF03958"/>
    </source>
</evidence>
<dbReference type="Pfam" id="PF00263">
    <property type="entry name" value="Secretin"/>
    <property type="match status" value="1"/>
</dbReference>
<evidence type="ECO:0000259" key="15">
    <source>
        <dbReference type="Pfam" id="PF21305"/>
    </source>
</evidence>
<evidence type="ECO:0000256" key="12">
    <source>
        <dbReference type="SAM" id="SignalP"/>
    </source>
</evidence>
<comment type="subcellular location">
    <subcellularLocation>
        <location evidence="1 10">Cell outer membrane</location>
    </subcellularLocation>
</comment>
<feature type="signal peptide" evidence="12">
    <location>
        <begin position="1"/>
        <end position="26"/>
    </location>
</feature>
<dbReference type="InterPro" id="IPR013356">
    <property type="entry name" value="T2SS_GspD"/>
</dbReference>
<dbReference type="PANTHER" id="PTHR30332:SF25">
    <property type="entry name" value="SECRETIN XPSD"/>
    <property type="match status" value="1"/>
</dbReference>
<feature type="region of interest" description="Disordered" evidence="11">
    <location>
        <begin position="390"/>
        <end position="424"/>
    </location>
</feature>
<dbReference type="InterPro" id="IPR005644">
    <property type="entry name" value="NolW-like"/>
</dbReference>
<evidence type="ECO:0000256" key="6">
    <source>
        <dbReference type="ARBA" id="ARBA00022729"/>
    </source>
</evidence>
<dbReference type="OrthoDB" id="9779724at2"/>
<dbReference type="GO" id="GO:0009279">
    <property type="term" value="C:cell outer membrane"/>
    <property type="evidence" value="ECO:0007669"/>
    <property type="project" value="UniProtKB-SubCell"/>
</dbReference>
<keyword evidence="9" id="KW-0998">Cell outer membrane</keyword>
<dbReference type="InterPro" id="IPR004846">
    <property type="entry name" value="T2SS/T3SS_dom"/>
</dbReference>
<dbReference type="Gene3D" id="3.30.1370.120">
    <property type="match status" value="3"/>
</dbReference>
<evidence type="ECO:0000256" key="3">
    <source>
        <dbReference type="ARBA" id="ARBA00022448"/>
    </source>
</evidence>
<dbReference type="Pfam" id="PF03958">
    <property type="entry name" value="Secretin_N"/>
    <property type="match status" value="2"/>
</dbReference>
<evidence type="ECO:0000256" key="4">
    <source>
        <dbReference type="ARBA" id="ARBA00022452"/>
    </source>
</evidence>
<feature type="domain" description="Type II/III secretion system secretin-like" evidence="13">
    <location>
        <begin position="538"/>
        <end position="704"/>
    </location>
</feature>
<feature type="compositionally biased region" description="Basic and acidic residues" evidence="11">
    <location>
        <begin position="412"/>
        <end position="424"/>
    </location>
</feature>
<reference evidence="16 17" key="1">
    <citation type="submission" date="2015-08" db="EMBL/GenBank/DDBJ databases">
        <title>Complete genome sequence of Sulfurifustis variabilis.</title>
        <authorList>
            <person name="Miura A."/>
            <person name="Kojima H."/>
            <person name="Fukui M."/>
        </authorList>
    </citation>
    <scope>NUCLEOTIDE SEQUENCE [LARGE SCALE GENOMIC DNA]</scope>
    <source>
        <strain evidence="17">skN76</strain>
    </source>
</reference>
<dbReference type="Proteomes" id="UP000218899">
    <property type="component" value="Chromosome"/>
</dbReference>
<keyword evidence="7" id="KW-0653">Protein transport</keyword>
<evidence type="ECO:0000313" key="17">
    <source>
        <dbReference type="Proteomes" id="UP000218899"/>
    </source>
</evidence>
<keyword evidence="8" id="KW-0472">Membrane</keyword>
<evidence type="ECO:0000256" key="1">
    <source>
        <dbReference type="ARBA" id="ARBA00004442"/>
    </source>
</evidence>
<accession>A0A1B4VGS4</accession>
<dbReference type="RefSeq" id="WP_096462394.1">
    <property type="nucleotide sequence ID" value="NZ_AP014936.1"/>
</dbReference>
<feature type="chain" id="PRO_5008571435" evidence="12">
    <location>
        <begin position="27"/>
        <end position="738"/>
    </location>
</feature>
<dbReference type="GO" id="GO:0015627">
    <property type="term" value="C:type II protein secretion system complex"/>
    <property type="evidence" value="ECO:0007669"/>
    <property type="project" value="InterPro"/>
</dbReference>
<name>A0A1B4VGS4_9GAMM</name>
<dbReference type="PRINTS" id="PR00811">
    <property type="entry name" value="BCTERIALGSPD"/>
</dbReference>
<evidence type="ECO:0000256" key="9">
    <source>
        <dbReference type="ARBA" id="ARBA00023237"/>
    </source>
</evidence>
<dbReference type="KEGG" id="sva:SVA_3521"/>
<dbReference type="InterPro" id="IPR050810">
    <property type="entry name" value="Bact_Secretion_Sys_Channel"/>
</dbReference>
<keyword evidence="3 10" id="KW-0813">Transport</keyword>
<feature type="domain" description="GspD-like N0" evidence="15">
    <location>
        <begin position="99"/>
        <end position="169"/>
    </location>
</feature>
<feature type="domain" description="NolW-like" evidence="14">
    <location>
        <begin position="334"/>
        <end position="465"/>
    </location>
</feature>
<dbReference type="InterPro" id="IPR038591">
    <property type="entry name" value="NolW-like_sf"/>
</dbReference>
<keyword evidence="17" id="KW-1185">Reference proteome</keyword>
<organism evidence="16 17">
    <name type="scientific">Sulfurifustis variabilis</name>
    <dbReference type="NCBI Taxonomy" id="1675686"/>
    <lineage>
        <taxon>Bacteria</taxon>
        <taxon>Pseudomonadati</taxon>
        <taxon>Pseudomonadota</taxon>
        <taxon>Gammaproteobacteria</taxon>
        <taxon>Acidiferrobacterales</taxon>
        <taxon>Acidiferrobacteraceae</taxon>
        <taxon>Sulfurifustis</taxon>
    </lineage>
</organism>
<dbReference type="GO" id="GO:0015628">
    <property type="term" value="P:protein secretion by the type II secretion system"/>
    <property type="evidence" value="ECO:0007669"/>
    <property type="project" value="InterPro"/>
</dbReference>
<sequence>MTTTTKLRPVSWATAALLAVNGCATAPPQPAVPAKGSAAAQEVDAPAGPAQAATPPRPPAGAASAPVTRAELYTGTGRFIADEAPPAPAGVSGPGEYTLNFKGTDLQEVVKAILGDILGLNYTIDEKVKGQVTLQTSKPVARDALIPTLEALLRTQGAVLVQAEGFYKIVPQAAALAGAASPNVRLLGEKGYQVLVVPLRYIAAREMEKILKPLQAASAVVQLDGHRNLMILAGTQAELGQMLRTIEIFDVDQLEGMSVGLFRLGAVDAGTLAGELNEIFGDGPEGAAGMIRFIPIDRLNALLVITPQQKYLQDAQVWIERLDRVEEAAATGLHVYYVQNGRAAHLAELLGQLFGTAPAGADATGLPRLAPGARPAVIQSELAAAMRGPGADLPAAAPPASAAEPAKRIVAKRTEDTPARRRPSEGDLEVGAISIIADEANNALLVRATAADYAKVEQAIRKLDTWPLQVLVEATIVDVELTDALSLGVEWFLRGQHGDKRTSAILDLGDPGLAALAPGFSYTLIDSANAVRGVLNTLASESKLKVVSSPSMMVLDNHKATIRVGDQVPIRTSEAASIATTGDTPIIASTIEYRDTGVLLEVTPRVNASGMVVMDIRQEFNDVQVTTSSGIDSPTINQRRINTTVAVSSGETIILGGLIRDRKSRAQSGVPGLRRIPLLGWLFASQDDVAERSELIVVITPTAIKDQGEARAVTDEIRERMKNLAFPDWLGKSDKKGP</sequence>
<dbReference type="InterPro" id="IPR001775">
    <property type="entry name" value="GspD/PilQ"/>
</dbReference>
<protein>
    <submittedName>
        <fullName evidence="16">General secretion pathway protein D</fullName>
    </submittedName>
</protein>
<dbReference type="EMBL" id="AP014936">
    <property type="protein sequence ID" value="BAU50057.1"/>
    <property type="molecule type" value="Genomic_DNA"/>
</dbReference>
<evidence type="ECO:0000259" key="13">
    <source>
        <dbReference type="Pfam" id="PF00263"/>
    </source>
</evidence>
<dbReference type="AlphaFoldDB" id="A0A1B4VGS4"/>
<evidence type="ECO:0000256" key="8">
    <source>
        <dbReference type="ARBA" id="ARBA00023136"/>
    </source>
</evidence>
<feature type="domain" description="NolW-like" evidence="14">
    <location>
        <begin position="195"/>
        <end position="253"/>
    </location>
</feature>
<evidence type="ECO:0000256" key="7">
    <source>
        <dbReference type="ARBA" id="ARBA00022927"/>
    </source>
</evidence>
<keyword evidence="5" id="KW-0812">Transmembrane</keyword>
<feature type="compositionally biased region" description="Low complexity" evidence="11">
    <location>
        <begin position="390"/>
        <end position="404"/>
    </location>
</feature>
<evidence type="ECO:0000313" key="16">
    <source>
        <dbReference type="EMBL" id="BAU50057.1"/>
    </source>
</evidence>
<feature type="region of interest" description="Disordered" evidence="11">
    <location>
        <begin position="29"/>
        <end position="66"/>
    </location>
</feature>
<proteinExistence type="inferred from homology"/>
<evidence type="ECO:0000256" key="10">
    <source>
        <dbReference type="RuleBase" id="RU004004"/>
    </source>
</evidence>
<feature type="compositionally biased region" description="Low complexity" evidence="11">
    <location>
        <begin position="45"/>
        <end position="66"/>
    </location>
</feature>
<dbReference type="NCBIfam" id="TIGR02517">
    <property type="entry name" value="type_II_gspD"/>
    <property type="match status" value="1"/>
</dbReference>
<comment type="similarity">
    <text evidence="2">Belongs to the bacterial secretin family. GSP D subfamily.</text>
</comment>
<dbReference type="PANTHER" id="PTHR30332">
    <property type="entry name" value="PROBABLE GENERAL SECRETION PATHWAY PROTEIN D"/>
    <property type="match status" value="1"/>
</dbReference>
<keyword evidence="4" id="KW-1134">Transmembrane beta strand</keyword>
<evidence type="ECO:0000256" key="11">
    <source>
        <dbReference type="SAM" id="MobiDB-lite"/>
    </source>
</evidence>
<evidence type="ECO:0000256" key="5">
    <source>
        <dbReference type="ARBA" id="ARBA00022692"/>
    </source>
</evidence>
<dbReference type="Pfam" id="PF21305">
    <property type="entry name" value="type_II_gspD_N0"/>
    <property type="match status" value="1"/>
</dbReference>